<sequence length="94" mass="10342">MHRARDALPAPLTSLRRGWMELPDLSPSGLVVASSPLSTACFNTSVFFKQLPLVDGKTDCNSHAWPLPSCCRVYTNSVLLSFLGRNVRLLDLVL</sequence>
<dbReference type="Proteomes" id="UP000317650">
    <property type="component" value="Chromosome 7"/>
</dbReference>
<accession>A0A4S8JEN5</accession>
<name>A0A4S8JEN5_MUSBA</name>
<organism evidence="1 2">
    <name type="scientific">Musa balbisiana</name>
    <name type="common">Banana</name>
    <dbReference type="NCBI Taxonomy" id="52838"/>
    <lineage>
        <taxon>Eukaryota</taxon>
        <taxon>Viridiplantae</taxon>
        <taxon>Streptophyta</taxon>
        <taxon>Embryophyta</taxon>
        <taxon>Tracheophyta</taxon>
        <taxon>Spermatophyta</taxon>
        <taxon>Magnoliopsida</taxon>
        <taxon>Liliopsida</taxon>
        <taxon>Zingiberales</taxon>
        <taxon>Musaceae</taxon>
        <taxon>Musa</taxon>
    </lineage>
</organism>
<gene>
    <name evidence="1" type="ORF">C4D60_Mb07t10960</name>
</gene>
<comment type="caution">
    <text evidence="1">The sequence shown here is derived from an EMBL/GenBank/DDBJ whole genome shotgun (WGS) entry which is preliminary data.</text>
</comment>
<keyword evidence="2" id="KW-1185">Reference proteome</keyword>
<evidence type="ECO:0000313" key="1">
    <source>
        <dbReference type="EMBL" id="THU60280.1"/>
    </source>
</evidence>
<dbReference type="EMBL" id="PYDT01000005">
    <property type="protein sequence ID" value="THU60280.1"/>
    <property type="molecule type" value="Genomic_DNA"/>
</dbReference>
<proteinExistence type="predicted"/>
<protein>
    <submittedName>
        <fullName evidence="1">Uncharacterized protein</fullName>
    </submittedName>
</protein>
<evidence type="ECO:0000313" key="2">
    <source>
        <dbReference type="Proteomes" id="UP000317650"/>
    </source>
</evidence>
<dbReference type="AlphaFoldDB" id="A0A4S8JEN5"/>
<reference evidence="1 2" key="1">
    <citation type="journal article" date="2019" name="Nat. Plants">
        <title>Genome sequencing of Musa balbisiana reveals subgenome evolution and function divergence in polyploid bananas.</title>
        <authorList>
            <person name="Yao X."/>
        </authorList>
    </citation>
    <scope>NUCLEOTIDE SEQUENCE [LARGE SCALE GENOMIC DNA]</scope>
    <source>
        <strain evidence="2">cv. DH-PKW</strain>
        <tissue evidence="1">Leaves</tissue>
    </source>
</reference>